<dbReference type="OMA" id="RADECEP"/>
<dbReference type="HOGENOM" id="CLU_492809_0_0_1"/>
<dbReference type="AlphaFoldDB" id="B0X0S4"/>
<gene>
    <name evidence="3" type="primary">6045973</name>
    <name evidence="2" type="ORF">CpipJ_CPIJ012548</name>
</gene>
<proteinExistence type="predicted"/>
<keyword evidence="4" id="KW-1185">Reference proteome</keyword>
<dbReference type="EnsemblMetazoa" id="CPIJ012548-RA">
    <property type="protein sequence ID" value="CPIJ012548-PA"/>
    <property type="gene ID" value="CPIJ012548"/>
</dbReference>
<dbReference type="STRING" id="7176.B0X0S4"/>
<dbReference type="Proteomes" id="UP000002320">
    <property type="component" value="Unassembled WGS sequence"/>
</dbReference>
<dbReference type="VEuPathDB" id="VectorBase:CQUJHB004013"/>
<feature type="compositionally biased region" description="Basic and acidic residues" evidence="1">
    <location>
        <begin position="124"/>
        <end position="137"/>
    </location>
</feature>
<evidence type="ECO:0000313" key="2">
    <source>
        <dbReference type="EMBL" id="EDS38316.1"/>
    </source>
</evidence>
<organism>
    <name type="scientific">Culex quinquefasciatus</name>
    <name type="common">Southern house mosquito</name>
    <name type="synonym">Culex pungens</name>
    <dbReference type="NCBI Taxonomy" id="7176"/>
    <lineage>
        <taxon>Eukaryota</taxon>
        <taxon>Metazoa</taxon>
        <taxon>Ecdysozoa</taxon>
        <taxon>Arthropoda</taxon>
        <taxon>Hexapoda</taxon>
        <taxon>Insecta</taxon>
        <taxon>Pterygota</taxon>
        <taxon>Neoptera</taxon>
        <taxon>Endopterygota</taxon>
        <taxon>Diptera</taxon>
        <taxon>Nematocera</taxon>
        <taxon>Culicoidea</taxon>
        <taxon>Culicidae</taxon>
        <taxon>Culicinae</taxon>
        <taxon>Culicini</taxon>
        <taxon>Culex</taxon>
        <taxon>Culex</taxon>
    </lineage>
</organism>
<accession>B0X0S4</accession>
<dbReference type="KEGG" id="cqu:CpipJ_CPIJ012548"/>
<dbReference type="OrthoDB" id="7762656at2759"/>
<dbReference type="FunCoup" id="B0X0S4">
    <property type="interactions" value="27"/>
</dbReference>
<dbReference type="VEuPathDB" id="VectorBase:CPIJ012548"/>
<dbReference type="InParanoid" id="B0X0S4"/>
<evidence type="ECO:0000313" key="4">
    <source>
        <dbReference type="Proteomes" id="UP000002320"/>
    </source>
</evidence>
<evidence type="ECO:0000313" key="3">
    <source>
        <dbReference type="EnsemblMetazoa" id="CPIJ012548-PA"/>
    </source>
</evidence>
<dbReference type="EMBL" id="DS232244">
    <property type="protein sequence ID" value="EDS38316.1"/>
    <property type="molecule type" value="Genomic_DNA"/>
</dbReference>
<dbReference type="eggNOG" id="ENOG502S1PG">
    <property type="taxonomic scope" value="Eukaryota"/>
</dbReference>
<sequence length="553" mass="62214">MQDVMDMLLKTHTEDDLPDNDPQTLYLDVESVKSWSNSLSSSSGDGTGRDSNTIGGDYNLELADEIILLEGGHTQDATEMKSFNLSDLHVKNPGFDAPIGEFPVALTSPSTSTSTVQKAAVTARADECEPSKTDENRSPNVPTKRPVEQISIVKPKRKLTTDMKFHSFQIDWTKVSDRLLNKFKDHQEFVDKNPDKPVPREVRITNDDINDLIPVVVEQLRAIDTDISADVMKSVALQITGKFPCLDFPDDDGFKDGKGFVMIKSKLINRNSYCKRFKEGKVVSSSRSDRSKQLNAKSGTLKEYWENTAAECPKAAHSILLRDEPDLLTDSVLEETQPFVRVLLNSQDTHKMLSKWPVLRRANLLKFHFEKATGRNLNDLSKYWNAKKTKMIDYSRTVKKTIPLGGEATTLQICTFLAFLVGEEINKLIINKEMGTSIDDIFTNEASPVIVGIDVGDDKHMYYAVAEKTRLTEGTFDVLEAVEQLMAVYYVYNFMYLTESSKFLELIQEYFLKIIPLRGSKSQATRVGGRQRIVKRVIQALSTHELDAAATDE</sequence>
<reference evidence="2" key="1">
    <citation type="submission" date="2007-03" db="EMBL/GenBank/DDBJ databases">
        <title>Annotation of Culex pipiens quinquefasciatus.</title>
        <authorList>
            <consortium name="The Broad Institute Genome Sequencing Platform"/>
            <person name="Atkinson P.W."/>
            <person name="Hemingway J."/>
            <person name="Christensen B.M."/>
            <person name="Higgs S."/>
            <person name="Kodira C."/>
            <person name="Hannick L."/>
            <person name="Megy K."/>
            <person name="O'Leary S."/>
            <person name="Pearson M."/>
            <person name="Haas B.J."/>
            <person name="Mauceli E."/>
            <person name="Wortman J.R."/>
            <person name="Lee N.H."/>
            <person name="Guigo R."/>
            <person name="Stanke M."/>
            <person name="Alvarado L."/>
            <person name="Amedeo P."/>
            <person name="Antoine C.H."/>
            <person name="Arensburger P."/>
            <person name="Bidwell S.L."/>
            <person name="Crawford M."/>
            <person name="Camaro F."/>
            <person name="Devon K."/>
            <person name="Engels R."/>
            <person name="Hammond M."/>
            <person name="Howarth C."/>
            <person name="Koehrsen M."/>
            <person name="Lawson D."/>
            <person name="Montgomery P."/>
            <person name="Nene V."/>
            <person name="Nusbaum C."/>
            <person name="Puiu D."/>
            <person name="Romero-Severson J."/>
            <person name="Severson D.W."/>
            <person name="Shumway M."/>
            <person name="Sisk P."/>
            <person name="Stolte C."/>
            <person name="Zeng Q."/>
            <person name="Eisenstadt E."/>
            <person name="Fraser-Liggett C."/>
            <person name="Strausberg R."/>
            <person name="Galagan J."/>
            <person name="Birren B."/>
            <person name="Collins F.H."/>
        </authorList>
    </citation>
    <scope>NUCLEOTIDE SEQUENCE [LARGE SCALE GENOMIC DNA]</scope>
    <source>
        <strain evidence="2">JHB</strain>
    </source>
</reference>
<protein>
    <submittedName>
        <fullName evidence="2 3">Importin beta-3</fullName>
    </submittedName>
</protein>
<name>B0X0S4_CULQU</name>
<feature type="region of interest" description="Disordered" evidence="1">
    <location>
        <begin position="122"/>
        <end position="144"/>
    </location>
</feature>
<evidence type="ECO:0000256" key="1">
    <source>
        <dbReference type="SAM" id="MobiDB-lite"/>
    </source>
</evidence>
<reference evidence="3" key="2">
    <citation type="submission" date="2020-05" db="UniProtKB">
        <authorList>
            <consortium name="EnsemblMetazoa"/>
        </authorList>
    </citation>
    <scope>IDENTIFICATION</scope>
    <source>
        <strain evidence="3">JHB</strain>
    </source>
</reference>